<dbReference type="InterPro" id="IPR020456">
    <property type="entry name" value="Acylphosphatase"/>
</dbReference>
<comment type="catalytic activity">
    <reaction evidence="4 5">
        <text>an acyl phosphate + H2O = a carboxylate + phosphate + H(+)</text>
        <dbReference type="Rhea" id="RHEA:14965"/>
        <dbReference type="ChEBI" id="CHEBI:15377"/>
        <dbReference type="ChEBI" id="CHEBI:15378"/>
        <dbReference type="ChEBI" id="CHEBI:29067"/>
        <dbReference type="ChEBI" id="CHEBI:43474"/>
        <dbReference type="ChEBI" id="CHEBI:59918"/>
        <dbReference type="EC" id="3.6.1.7"/>
    </reaction>
</comment>
<dbReference type="PANTHER" id="PTHR47268:SF4">
    <property type="entry name" value="ACYLPHOSPHATASE"/>
    <property type="match status" value="1"/>
</dbReference>
<dbReference type="PANTHER" id="PTHR47268">
    <property type="entry name" value="ACYLPHOSPHATASE"/>
    <property type="match status" value="1"/>
</dbReference>
<dbReference type="SUPFAM" id="SSF54975">
    <property type="entry name" value="Acylphosphatase/BLUF domain-like"/>
    <property type="match status" value="1"/>
</dbReference>
<sequence length="90" mass="10010">MAITKHVLVSGRVQGVGYRAWTQHEASLRDLAGWVRNCDDGRVEAILHGQPDAVSAMLDAMRQGPAMSQVDDIITRESEAPQIRHFEVTR</sequence>
<comment type="similarity">
    <text evidence="1 6">Belongs to the acylphosphatase family.</text>
</comment>
<reference evidence="8 9" key="1">
    <citation type="submission" date="2012-09" db="EMBL/GenBank/DDBJ databases">
        <title>Genome Sequence of alkane-degrading Bacterium Alcanivorax jadensis T9.</title>
        <authorList>
            <person name="Lai Q."/>
            <person name="Shao Z."/>
        </authorList>
    </citation>
    <scope>NUCLEOTIDE SEQUENCE [LARGE SCALE GENOMIC DNA]</scope>
    <source>
        <strain evidence="8 9">T9</strain>
    </source>
</reference>
<evidence type="ECO:0000256" key="4">
    <source>
        <dbReference type="ARBA" id="ARBA00047645"/>
    </source>
</evidence>
<accession>A0ABR4W9X4</accession>
<evidence type="ECO:0000313" key="8">
    <source>
        <dbReference type="EMBL" id="KGD60224.1"/>
    </source>
</evidence>
<dbReference type="InterPro" id="IPR017968">
    <property type="entry name" value="Acylphosphatase_CS"/>
</dbReference>
<dbReference type="InterPro" id="IPR001792">
    <property type="entry name" value="Acylphosphatase-like_dom"/>
</dbReference>
<evidence type="ECO:0000256" key="1">
    <source>
        <dbReference type="ARBA" id="ARBA00005614"/>
    </source>
</evidence>
<comment type="caution">
    <text evidence="8">The sequence shown here is derived from an EMBL/GenBank/DDBJ whole genome shotgun (WGS) entry which is preliminary data.</text>
</comment>
<evidence type="ECO:0000259" key="7">
    <source>
        <dbReference type="PROSITE" id="PS51160"/>
    </source>
</evidence>
<keyword evidence="5 8" id="KW-0378">Hydrolase</keyword>
<dbReference type="EMBL" id="ARXU01000013">
    <property type="protein sequence ID" value="KGD60224.1"/>
    <property type="molecule type" value="Genomic_DNA"/>
</dbReference>
<keyword evidence="9" id="KW-1185">Reference proteome</keyword>
<evidence type="ECO:0000256" key="2">
    <source>
        <dbReference type="ARBA" id="ARBA00012150"/>
    </source>
</evidence>
<dbReference type="PROSITE" id="PS51160">
    <property type="entry name" value="ACYLPHOSPHATASE_3"/>
    <property type="match status" value="1"/>
</dbReference>
<dbReference type="PROSITE" id="PS00151">
    <property type="entry name" value="ACYLPHOSPHATASE_2"/>
    <property type="match status" value="1"/>
</dbReference>
<evidence type="ECO:0000256" key="3">
    <source>
        <dbReference type="ARBA" id="ARBA00015991"/>
    </source>
</evidence>
<dbReference type="GO" id="GO:0016787">
    <property type="term" value="F:hydrolase activity"/>
    <property type="evidence" value="ECO:0007669"/>
    <property type="project" value="UniProtKB-KW"/>
</dbReference>
<feature type="active site" evidence="5">
    <location>
        <position position="37"/>
    </location>
</feature>
<dbReference type="EC" id="3.6.1.7" evidence="2 5"/>
<dbReference type="Proteomes" id="UP000029443">
    <property type="component" value="Unassembled WGS sequence"/>
</dbReference>
<protein>
    <recommendedName>
        <fullName evidence="3 5">acylphosphatase</fullName>
        <ecNumber evidence="2 5">3.6.1.7</ecNumber>
    </recommendedName>
</protein>
<name>A0ABR4W9X4_9GAMM</name>
<organism evidence="8 9">
    <name type="scientific">Alcanivorax jadensis T9</name>
    <dbReference type="NCBI Taxonomy" id="1177181"/>
    <lineage>
        <taxon>Bacteria</taxon>
        <taxon>Pseudomonadati</taxon>
        <taxon>Pseudomonadota</taxon>
        <taxon>Gammaproteobacteria</taxon>
        <taxon>Oceanospirillales</taxon>
        <taxon>Alcanivoracaceae</taxon>
        <taxon>Alcanivorax</taxon>
    </lineage>
</organism>
<dbReference type="InterPro" id="IPR036046">
    <property type="entry name" value="Acylphosphatase-like_dom_sf"/>
</dbReference>
<dbReference type="Gene3D" id="3.30.70.100">
    <property type="match status" value="1"/>
</dbReference>
<feature type="domain" description="Acylphosphatase-like" evidence="7">
    <location>
        <begin position="4"/>
        <end position="90"/>
    </location>
</feature>
<dbReference type="Pfam" id="PF00708">
    <property type="entry name" value="Acylphosphatase"/>
    <property type="match status" value="1"/>
</dbReference>
<evidence type="ECO:0000256" key="6">
    <source>
        <dbReference type="RuleBase" id="RU004168"/>
    </source>
</evidence>
<feature type="active site" evidence="5">
    <location>
        <position position="19"/>
    </location>
</feature>
<proteinExistence type="inferred from homology"/>
<evidence type="ECO:0000313" key="9">
    <source>
        <dbReference type="Proteomes" id="UP000029443"/>
    </source>
</evidence>
<gene>
    <name evidence="8" type="ORF">T9A_02797</name>
</gene>
<evidence type="ECO:0000256" key="5">
    <source>
        <dbReference type="PROSITE-ProRule" id="PRU00520"/>
    </source>
</evidence>